<accession>A0ABY7GAP8</accession>
<evidence type="ECO:0000313" key="2">
    <source>
        <dbReference type="Proteomes" id="UP001164746"/>
    </source>
</evidence>
<protein>
    <recommendedName>
        <fullName evidence="3">SEA domain-containing protein</fullName>
    </recommendedName>
</protein>
<dbReference type="Proteomes" id="UP001164746">
    <property type="component" value="Chromosome 17"/>
</dbReference>
<keyword evidence="2" id="KW-1185">Reference proteome</keyword>
<name>A0ABY7GAP8_MYAAR</name>
<gene>
    <name evidence="1" type="ORF">MAR_034037</name>
</gene>
<evidence type="ECO:0008006" key="3">
    <source>
        <dbReference type="Google" id="ProtNLM"/>
    </source>
</evidence>
<proteinExistence type="predicted"/>
<feature type="non-terminal residue" evidence="1">
    <location>
        <position position="175"/>
    </location>
</feature>
<evidence type="ECO:0000313" key="1">
    <source>
        <dbReference type="EMBL" id="WAR31495.1"/>
    </source>
</evidence>
<dbReference type="EMBL" id="CP111028">
    <property type="protein sequence ID" value="WAR31495.1"/>
    <property type="molecule type" value="Genomic_DNA"/>
</dbReference>
<reference evidence="1" key="1">
    <citation type="submission" date="2022-11" db="EMBL/GenBank/DDBJ databases">
        <title>Centuries of genome instability and evolution in soft-shell clam transmissible cancer (bioRxiv).</title>
        <authorList>
            <person name="Hart S.F.M."/>
            <person name="Yonemitsu M.A."/>
            <person name="Giersch R.M."/>
            <person name="Beal B.F."/>
            <person name="Arriagada G."/>
            <person name="Davis B.W."/>
            <person name="Ostrander E.A."/>
            <person name="Goff S.P."/>
            <person name="Metzger M.J."/>
        </authorList>
    </citation>
    <scope>NUCLEOTIDE SEQUENCE</scope>
    <source>
        <strain evidence="1">MELC-2E11</strain>
        <tissue evidence="1">Siphon/mantle</tissue>
    </source>
</reference>
<sequence>YDLALTTKTDDIQLEIVFGIPLEELESTNLTDPSTVAELTNTVEPPLTKHFQTEMGDNFLGLTIKGFSRGSLKVDVIVSKKTTEQGAADFVDAALSVTDVTVIINNETYGASVSSIENLKVDQDTMDGSDSLCQLFLAANGHCPPQTECTVINSKPICQDSDSTEYNWRNIPTMN</sequence>
<organism evidence="1 2">
    <name type="scientific">Mya arenaria</name>
    <name type="common">Soft-shell clam</name>
    <dbReference type="NCBI Taxonomy" id="6604"/>
    <lineage>
        <taxon>Eukaryota</taxon>
        <taxon>Metazoa</taxon>
        <taxon>Spiralia</taxon>
        <taxon>Lophotrochozoa</taxon>
        <taxon>Mollusca</taxon>
        <taxon>Bivalvia</taxon>
        <taxon>Autobranchia</taxon>
        <taxon>Heteroconchia</taxon>
        <taxon>Euheterodonta</taxon>
        <taxon>Imparidentia</taxon>
        <taxon>Neoheterodontei</taxon>
        <taxon>Myida</taxon>
        <taxon>Myoidea</taxon>
        <taxon>Myidae</taxon>
        <taxon>Mya</taxon>
    </lineage>
</organism>